<comment type="caution">
    <text evidence="1">The sequence shown here is derived from an EMBL/GenBank/DDBJ whole genome shotgun (WGS) entry which is preliminary data.</text>
</comment>
<protein>
    <submittedName>
        <fullName evidence="1">Uncharacterized protein</fullName>
    </submittedName>
</protein>
<dbReference type="EMBL" id="BMCH01000003">
    <property type="protein sequence ID" value="GGC30826.1"/>
    <property type="molecule type" value="Genomic_DNA"/>
</dbReference>
<name>A0ABQ1LZD0_9PROT</name>
<reference evidence="2" key="1">
    <citation type="journal article" date="2019" name="Int. J. Syst. Evol. Microbiol.">
        <title>The Global Catalogue of Microorganisms (GCM) 10K type strain sequencing project: providing services to taxonomists for standard genome sequencing and annotation.</title>
        <authorList>
            <consortium name="The Broad Institute Genomics Platform"/>
            <consortium name="The Broad Institute Genome Sequencing Center for Infectious Disease"/>
            <person name="Wu L."/>
            <person name="Ma J."/>
        </authorList>
    </citation>
    <scope>NUCLEOTIDE SEQUENCE [LARGE SCALE GENOMIC DNA]</scope>
    <source>
        <strain evidence="2">CCM 7132</strain>
    </source>
</reference>
<gene>
    <name evidence="1" type="ORF">GCM10007207_15440</name>
</gene>
<evidence type="ECO:0000313" key="1">
    <source>
        <dbReference type="EMBL" id="GGC30826.1"/>
    </source>
</evidence>
<accession>A0ABQ1LZD0</accession>
<organism evidence="1 2">
    <name type="scientific">Asaia siamensis</name>
    <dbReference type="NCBI Taxonomy" id="110479"/>
    <lineage>
        <taxon>Bacteria</taxon>
        <taxon>Pseudomonadati</taxon>
        <taxon>Pseudomonadota</taxon>
        <taxon>Alphaproteobacteria</taxon>
        <taxon>Acetobacterales</taxon>
        <taxon>Acetobacteraceae</taxon>
        <taxon>Asaia</taxon>
    </lineage>
</organism>
<dbReference type="Proteomes" id="UP000637769">
    <property type="component" value="Unassembled WGS sequence"/>
</dbReference>
<keyword evidence="2" id="KW-1185">Reference proteome</keyword>
<sequence length="93" mass="10708">MEVWRQHDTLYRALMLKETVLLQKLDSVMNEADTSRFAQRCPVYRDIPIGEQGNIETASGGYTYPVLIETMSFNVFVHFYLFTKPGSSRGNAR</sequence>
<proteinExistence type="predicted"/>
<evidence type="ECO:0000313" key="2">
    <source>
        <dbReference type="Proteomes" id="UP000637769"/>
    </source>
</evidence>